<dbReference type="Proteomes" id="UP001066276">
    <property type="component" value="Chromosome 5"/>
</dbReference>
<comment type="subcellular location">
    <subcellularLocation>
        <location evidence="1 11">Golgi apparatus membrane</location>
        <topology evidence="1 11">Single-pass type II membrane protein</topology>
    </subcellularLocation>
</comment>
<accession>A0AAV7RYT9</accession>
<dbReference type="PANTHER" id="PTHR12137">
    <property type="entry name" value="CARBOHYDRATE SULFOTRANSFERASE"/>
    <property type="match status" value="1"/>
</dbReference>
<evidence type="ECO:0000256" key="6">
    <source>
        <dbReference type="ARBA" id="ARBA00022989"/>
    </source>
</evidence>
<dbReference type="AlphaFoldDB" id="A0AAV7RYT9"/>
<evidence type="ECO:0000256" key="5">
    <source>
        <dbReference type="ARBA" id="ARBA00022968"/>
    </source>
</evidence>
<keyword evidence="4" id="KW-0812">Transmembrane</keyword>
<protein>
    <recommendedName>
        <fullName evidence="11">Carbohydrate sulfotransferase</fullName>
        <ecNumber evidence="11">2.8.2.-</ecNumber>
    </recommendedName>
</protein>
<evidence type="ECO:0000256" key="9">
    <source>
        <dbReference type="ARBA" id="ARBA00023180"/>
    </source>
</evidence>
<name>A0AAV7RYT9_PLEWA</name>
<comment type="caution">
    <text evidence="12">The sequence shown here is derived from an EMBL/GenBank/DDBJ whole genome shotgun (WGS) entry which is preliminary data.</text>
</comment>
<dbReference type="GO" id="GO:0008146">
    <property type="term" value="F:sulfotransferase activity"/>
    <property type="evidence" value="ECO:0007669"/>
    <property type="project" value="InterPro"/>
</dbReference>
<keyword evidence="6" id="KW-1133">Transmembrane helix</keyword>
<evidence type="ECO:0000256" key="11">
    <source>
        <dbReference type="RuleBase" id="RU364020"/>
    </source>
</evidence>
<keyword evidence="3 11" id="KW-0808">Transferase</keyword>
<gene>
    <name evidence="12" type="ORF">NDU88_010652</name>
</gene>
<keyword evidence="5 11" id="KW-0735">Signal-anchor</keyword>
<keyword evidence="9 11" id="KW-0325">Glycoprotein</keyword>
<evidence type="ECO:0000313" key="12">
    <source>
        <dbReference type="EMBL" id="KAJ1157956.1"/>
    </source>
</evidence>
<comment type="similarity">
    <text evidence="2 11">Belongs to the sulfotransferase 2 family.</text>
</comment>
<dbReference type="GO" id="GO:0050655">
    <property type="term" value="P:dermatan sulfate proteoglycan metabolic process"/>
    <property type="evidence" value="ECO:0007669"/>
    <property type="project" value="TreeGrafter"/>
</dbReference>
<dbReference type="PANTHER" id="PTHR12137:SF64">
    <property type="entry name" value="CARBOHYDRATE SULFOTRANSFERASE"/>
    <property type="match status" value="1"/>
</dbReference>
<reference evidence="12" key="1">
    <citation type="journal article" date="2022" name="bioRxiv">
        <title>Sequencing and chromosome-scale assembly of the giantPleurodeles waltlgenome.</title>
        <authorList>
            <person name="Brown T."/>
            <person name="Elewa A."/>
            <person name="Iarovenko S."/>
            <person name="Subramanian E."/>
            <person name="Araus A.J."/>
            <person name="Petzold A."/>
            <person name="Susuki M."/>
            <person name="Suzuki K.-i.T."/>
            <person name="Hayashi T."/>
            <person name="Toyoda A."/>
            <person name="Oliveira C."/>
            <person name="Osipova E."/>
            <person name="Leigh N.D."/>
            <person name="Simon A."/>
            <person name="Yun M.H."/>
        </authorList>
    </citation>
    <scope>NUCLEOTIDE SEQUENCE</scope>
    <source>
        <strain evidence="12">20211129_DDA</strain>
        <tissue evidence="12">Liver</tissue>
    </source>
</reference>
<dbReference type="InterPro" id="IPR005331">
    <property type="entry name" value="Sulfotransferase"/>
</dbReference>
<evidence type="ECO:0000256" key="4">
    <source>
        <dbReference type="ARBA" id="ARBA00022692"/>
    </source>
</evidence>
<keyword evidence="13" id="KW-1185">Reference proteome</keyword>
<dbReference type="InterPro" id="IPR018011">
    <property type="entry name" value="Carb_sulfotrans_8-10"/>
</dbReference>
<sequence>MHQPSPPEGGVIEASIETSLTYETLLHAQQLRKIRLKSFCSRHAKVFKSQSQKSAEGALANVVVNAKLELMYCKAPEIELDGWEQLLWGLENTGAATLWRPIVSNQSLLEAVPPRGKNSVKLLQIGNIPNYYTKILFVRDPFERLVSSYLQQFADKMPFLEFLTRRLQNSTRPWQPIVTSCHPCRIKYDHIINYKFLDIEVRHLMHKLGLQTGSWMMKLENKSLHRTHTWISQKLLNELPVEQKKELFHAFRWDFKAFQFSSLL</sequence>
<evidence type="ECO:0000256" key="1">
    <source>
        <dbReference type="ARBA" id="ARBA00004323"/>
    </source>
</evidence>
<keyword evidence="7 11" id="KW-0333">Golgi apparatus</keyword>
<evidence type="ECO:0000256" key="8">
    <source>
        <dbReference type="ARBA" id="ARBA00023136"/>
    </source>
</evidence>
<evidence type="ECO:0000256" key="10">
    <source>
        <dbReference type="ARBA" id="ARBA00023277"/>
    </source>
</evidence>
<evidence type="ECO:0000313" key="13">
    <source>
        <dbReference type="Proteomes" id="UP001066276"/>
    </source>
</evidence>
<dbReference type="GO" id="GO:0016051">
    <property type="term" value="P:carbohydrate biosynthetic process"/>
    <property type="evidence" value="ECO:0007669"/>
    <property type="project" value="InterPro"/>
</dbReference>
<dbReference type="GO" id="GO:0000139">
    <property type="term" value="C:Golgi membrane"/>
    <property type="evidence" value="ECO:0007669"/>
    <property type="project" value="UniProtKB-SubCell"/>
</dbReference>
<evidence type="ECO:0000256" key="2">
    <source>
        <dbReference type="ARBA" id="ARBA00006339"/>
    </source>
</evidence>
<keyword evidence="8" id="KW-0472">Membrane</keyword>
<organism evidence="12 13">
    <name type="scientific">Pleurodeles waltl</name>
    <name type="common">Iberian ribbed newt</name>
    <dbReference type="NCBI Taxonomy" id="8319"/>
    <lineage>
        <taxon>Eukaryota</taxon>
        <taxon>Metazoa</taxon>
        <taxon>Chordata</taxon>
        <taxon>Craniata</taxon>
        <taxon>Vertebrata</taxon>
        <taxon>Euteleostomi</taxon>
        <taxon>Amphibia</taxon>
        <taxon>Batrachia</taxon>
        <taxon>Caudata</taxon>
        <taxon>Salamandroidea</taxon>
        <taxon>Salamandridae</taxon>
        <taxon>Pleurodelinae</taxon>
        <taxon>Pleurodeles</taxon>
    </lineage>
</organism>
<keyword evidence="10 11" id="KW-0119">Carbohydrate metabolism</keyword>
<evidence type="ECO:0000256" key="3">
    <source>
        <dbReference type="ARBA" id="ARBA00022679"/>
    </source>
</evidence>
<proteinExistence type="inferred from homology"/>
<evidence type="ECO:0000256" key="7">
    <source>
        <dbReference type="ARBA" id="ARBA00023034"/>
    </source>
</evidence>
<dbReference type="Pfam" id="PF03567">
    <property type="entry name" value="Sulfotransfer_2"/>
    <property type="match status" value="1"/>
</dbReference>
<dbReference type="EMBL" id="JANPWB010000009">
    <property type="protein sequence ID" value="KAJ1157956.1"/>
    <property type="molecule type" value="Genomic_DNA"/>
</dbReference>
<dbReference type="EC" id="2.8.2.-" evidence="11"/>